<sequence length="147" mass="16882">MPPTTHDRQPHQSLHTASRPSKPSPQHASPDFSNFGLITRPGPRRKRKRKKGSMHPTLTTPNPTHTHTYIYIYAYTHIRTHTRPAIPAGSLLDCQHTHAQSKCTHFYVDTFIQPSPHILSPGPHAYCLSHFHTQARVYAHTYIHIYR</sequence>
<keyword evidence="3" id="KW-1185">Reference proteome</keyword>
<dbReference type="AlphaFoldDB" id="F9WJL9"/>
<feature type="non-terminal residue" evidence="2">
    <location>
        <position position="147"/>
    </location>
</feature>
<evidence type="ECO:0000313" key="2">
    <source>
        <dbReference type="EMBL" id="CCD17525.1"/>
    </source>
</evidence>
<proteinExistence type="predicted"/>
<evidence type="ECO:0000313" key="3">
    <source>
        <dbReference type="Proteomes" id="UP000000702"/>
    </source>
</evidence>
<gene>
    <name evidence="2" type="ORF">TCIL3000_0_23390</name>
</gene>
<feature type="region of interest" description="Disordered" evidence="1">
    <location>
        <begin position="1"/>
        <end position="62"/>
    </location>
</feature>
<dbReference type="EMBL" id="CAEQ01002745">
    <property type="protein sequence ID" value="CCD17525.1"/>
    <property type="molecule type" value="Genomic_DNA"/>
</dbReference>
<dbReference type="VEuPathDB" id="TriTrypDB:TcIL3000_0_23390"/>
<name>F9WJL9_TRYCI</name>
<reference evidence="3" key="1">
    <citation type="submission" date="2011-07" db="EMBL/GenBank/DDBJ databases">
        <title>Divergent evolution of antigenic variation in African trypanosomes.</title>
        <authorList>
            <person name="Jackson A.P."/>
            <person name="Berry A."/>
            <person name="Allison H.C."/>
            <person name="Burton P."/>
            <person name="Anderson J."/>
            <person name="Aslett M."/>
            <person name="Brown R."/>
            <person name="Corton N."/>
            <person name="Harris D."/>
            <person name="Hauser H."/>
            <person name="Gamble J."/>
            <person name="Gilderthorp R."/>
            <person name="McQuillan J."/>
            <person name="Quail M.A."/>
            <person name="Sanders M."/>
            <person name="Van Tonder A."/>
            <person name="Ginger M.L."/>
            <person name="Donelson J.E."/>
            <person name="Field M.C."/>
            <person name="Barry J.D."/>
            <person name="Berriman M."/>
            <person name="Hertz-Fowler C."/>
        </authorList>
    </citation>
    <scope>NUCLEOTIDE SEQUENCE [LARGE SCALE GENOMIC DNA]</scope>
    <source>
        <strain evidence="3">IL3000</strain>
    </source>
</reference>
<reference evidence="2 3" key="2">
    <citation type="journal article" date="2012" name="Proc. Natl. Acad. Sci. U.S.A.">
        <title>Antigenic diversity is generated by distinct evolutionary mechanisms in African trypanosome species.</title>
        <authorList>
            <person name="Jackson A.P."/>
            <person name="Berry A."/>
            <person name="Aslett M."/>
            <person name="Allison H.C."/>
            <person name="Burton P."/>
            <person name="Vavrova-Anderson J."/>
            <person name="Brown R."/>
            <person name="Browne H."/>
            <person name="Corton N."/>
            <person name="Hauser H."/>
            <person name="Gamble J."/>
            <person name="Gilderthorp R."/>
            <person name="Marcello L."/>
            <person name="McQuillan J."/>
            <person name="Otto T.D."/>
            <person name="Quail M.A."/>
            <person name="Sanders M.J."/>
            <person name="van Tonder A."/>
            <person name="Ginger M.L."/>
            <person name="Field M.C."/>
            <person name="Barry J.D."/>
            <person name="Hertz-Fowler C."/>
            <person name="Berriman M."/>
        </authorList>
    </citation>
    <scope>NUCLEOTIDE SEQUENCE [LARGE SCALE GENOMIC DNA]</scope>
    <source>
        <strain evidence="2 3">IL3000</strain>
    </source>
</reference>
<dbReference type="Proteomes" id="UP000000702">
    <property type="component" value="Unassembled WGS sequence"/>
</dbReference>
<feature type="compositionally biased region" description="Basic and acidic residues" evidence="1">
    <location>
        <begin position="1"/>
        <end position="10"/>
    </location>
</feature>
<organism evidence="2 3">
    <name type="scientific">Trypanosoma congolense (strain IL3000)</name>
    <dbReference type="NCBI Taxonomy" id="1068625"/>
    <lineage>
        <taxon>Eukaryota</taxon>
        <taxon>Discoba</taxon>
        <taxon>Euglenozoa</taxon>
        <taxon>Kinetoplastea</taxon>
        <taxon>Metakinetoplastina</taxon>
        <taxon>Trypanosomatida</taxon>
        <taxon>Trypanosomatidae</taxon>
        <taxon>Trypanosoma</taxon>
        <taxon>Nannomonas</taxon>
    </lineage>
</organism>
<evidence type="ECO:0000256" key="1">
    <source>
        <dbReference type="SAM" id="MobiDB-lite"/>
    </source>
</evidence>
<protein>
    <submittedName>
        <fullName evidence="2">WGS project CAEQ00000000 data, annotated contig 928</fullName>
    </submittedName>
</protein>
<accession>F9WJL9</accession>
<feature type="compositionally biased region" description="Polar residues" evidence="1">
    <location>
        <begin position="11"/>
        <end position="27"/>
    </location>
</feature>
<comment type="caution">
    <text evidence="2">The sequence shown here is derived from an EMBL/GenBank/DDBJ whole genome shotgun (WGS) entry which is preliminary data.</text>
</comment>
<feature type="compositionally biased region" description="Basic residues" evidence="1">
    <location>
        <begin position="42"/>
        <end position="53"/>
    </location>
</feature>